<dbReference type="NCBIfam" id="TIGR03301">
    <property type="entry name" value="PhnW-AepZ"/>
    <property type="match status" value="1"/>
</dbReference>
<keyword evidence="4" id="KW-0663">Pyridoxal phosphate</keyword>
<dbReference type="Gene3D" id="3.40.640.10">
    <property type="entry name" value="Type I PLP-dependent aspartate aminotransferase-like (Major domain)"/>
    <property type="match status" value="1"/>
</dbReference>
<organism evidence="9 10">
    <name type="scientific">Nitrospina watsonii</name>
    <dbReference type="NCBI Taxonomy" id="1323948"/>
    <lineage>
        <taxon>Bacteria</taxon>
        <taxon>Pseudomonadati</taxon>
        <taxon>Nitrospinota/Tectimicrobiota group</taxon>
        <taxon>Nitrospinota</taxon>
        <taxon>Nitrospinia</taxon>
        <taxon>Nitrospinales</taxon>
        <taxon>Nitrospinaceae</taxon>
        <taxon>Nitrospina</taxon>
    </lineage>
</organism>
<dbReference type="SUPFAM" id="SSF53383">
    <property type="entry name" value="PLP-dependent transferases"/>
    <property type="match status" value="1"/>
</dbReference>
<dbReference type="EC" id="2.6.1.37" evidence="6"/>
<evidence type="ECO:0000256" key="2">
    <source>
        <dbReference type="ARBA" id="ARBA00022576"/>
    </source>
</evidence>
<dbReference type="Pfam" id="PF00266">
    <property type="entry name" value="Aminotran_5"/>
    <property type="match status" value="1"/>
</dbReference>
<evidence type="ECO:0000256" key="5">
    <source>
        <dbReference type="ARBA" id="ARBA00023317"/>
    </source>
</evidence>
<evidence type="ECO:0000313" key="10">
    <source>
        <dbReference type="Proteomes" id="UP001157733"/>
    </source>
</evidence>
<dbReference type="GO" id="GO:0047304">
    <property type="term" value="F:2-aminoethylphosphonate-pyruvate transaminase activity"/>
    <property type="evidence" value="ECO:0007669"/>
    <property type="project" value="UniProtKB-EC"/>
</dbReference>
<evidence type="ECO:0000256" key="6">
    <source>
        <dbReference type="ARBA" id="ARBA00044521"/>
    </source>
</evidence>
<evidence type="ECO:0000313" key="9">
    <source>
        <dbReference type="EMBL" id="CAI2717827.1"/>
    </source>
</evidence>
<protein>
    <recommendedName>
        <fullName evidence="6">2-aminoethylphosphonate--pyruvate transaminase</fullName>
        <ecNumber evidence="6">2.6.1.37</ecNumber>
    </recommendedName>
</protein>
<keyword evidence="2 9" id="KW-0032">Aminotransferase</keyword>
<reference evidence="9 10" key="1">
    <citation type="submission" date="2022-09" db="EMBL/GenBank/DDBJ databases">
        <authorList>
            <person name="Kop L."/>
        </authorList>
    </citation>
    <scope>NUCLEOTIDE SEQUENCE [LARGE SCALE GENOMIC DNA]</scope>
    <source>
        <strain evidence="9 10">347</strain>
    </source>
</reference>
<name>A0ABM9HCL8_9BACT</name>
<dbReference type="HAMAP" id="MF_01376">
    <property type="entry name" value="PhnW_aminotrans_5"/>
    <property type="match status" value="1"/>
</dbReference>
<keyword evidence="3 9" id="KW-0808">Transferase</keyword>
<dbReference type="InterPro" id="IPR015421">
    <property type="entry name" value="PyrdxlP-dep_Trfase_major"/>
</dbReference>
<dbReference type="Gene3D" id="3.90.1150.10">
    <property type="entry name" value="Aspartate Aminotransferase, domain 1"/>
    <property type="match status" value="1"/>
</dbReference>
<dbReference type="PIRSF" id="PIRSF000524">
    <property type="entry name" value="SPT"/>
    <property type="match status" value="1"/>
</dbReference>
<feature type="domain" description="Aminotransferase class V" evidence="8">
    <location>
        <begin position="29"/>
        <end position="328"/>
    </location>
</feature>
<evidence type="ECO:0000256" key="4">
    <source>
        <dbReference type="ARBA" id="ARBA00022898"/>
    </source>
</evidence>
<evidence type="ECO:0000259" key="8">
    <source>
        <dbReference type="Pfam" id="PF00266"/>
    </source>
</evidence>
<dbReference type="InterPro" id="IPR000192">
    <property type="entry name" value="Aminotrans_V_dom"/>
</dbReference>
<proteinExistence type="inferred from homology"/>
<dbReference type="EMBL" id="OX336137">
    <property type="protein sequence ID" value="CAI2717827.1"/>
    <property type="molecule type" value="Genomic_DNA"/>
</dbReference>
<comment type="catalytic activity">
    <reaction evidence="7">
        <text>(2-aminoethyl)phosphonate + pyruvate = phosphonoacetaldehyde + L-alanine</text>
        <dbReference type="Rhea" id="RHEA:17021"/>
        <dbReference type="ChEBI" id="CHEBI:15361"/>
        <dbReference type="ChEBI" id="CHEBI:57418"/>
        <dbReference type="ChEBI" id="CHEBI:57972"/>
        <dbReference type="ChEBI" id="CHEBI:58383"/>
        <dbReference type="EC" id="2.6.1.37"/>
    </reaction>
</comment>
<gene>
    <name evidence="9" type="ORF">NSPWAT_0968</name>
</gene>
<evidence type="ECO:0000256" key="7">
    <source>
        <dbReference type="ARBA" id="ARBA00049460"/>
    </source>
</evidence>
<keyword evidence="5" id="KW-0670">Pyruvate</keyword>
<dbReference type="InterPro" id="IPR015424">
    <property type="entry name" value="PyrdxlP-dep_Trfase"/>
</dbReference>
<dbReference type="InterPro" id="IPR024169">
    <property type="entry name" value="SP_NH2Trfase/AEP_transaminase"/>
</dbReference>
<dbReference type="InterPro" id="IPR012703">
    <property type="entry name" value="NH2EtPonate_pyrv_transaminase"/>
</dbReference>
<sequence>MNRIILLNPGPVNVTERVRQALLQPDLCHREPECAQLIQSIRRKLLTAFGLDRTFLTALISGSGTAALEMAVSSCLGDGQSLLVVRNGVYGERIATMAAAHRMPTVTLDYEWGQPPVLDDIERALTAHPEIGVVALVHHETTTGLLNPVHEVGELAHRHGKKLLIDAISSLAGDALDFERSHVDYCVGTANKCLQGFPGVSFVLVRKEEMDALAQHPARSVYCDLYKNLKAQEQGETLFTPAVQVHYALDAALDELIEETVPARIERYATAARMLRNGFNDMGFEYLVDAAHRSNSLTALKLPDGIPYETLHDELKKQGYVIYAGQGGLKQSIFRIANMGDIRTEEFQRLLDVLKACLVKSPSLRG</sequence>
<evidence type="ECO:0000256" key="3">
    <source>
        <dbReference type="ARBA" id="ARBA00022679"/>
    </source>
</evidence>
<dbReference type="Proteomes" id="UP001157733">
    <property type="component" value="Chromosome"/>
</dbReference>
<keyword evidence="10" id="KW-1185">Reference proteome</keyword>
<dbReference type="PANTHER" id="PTHR42778">
    <property type="entry name" value="2-AMINOETHYLPHOSPHONATE--PYRUVATE TRANSAMINASE"/>
    <property type="match status" value="1"/>
</dbReference>
<accession>A0ABM9HCL8</accession>
<dbReference type="RefSeq" id="WP_282010746.1">
    <property type="nucleotide sequence ID" value="NZ_OX336137.1"/>
</dbReference>
<dbReference type="InterPro" id="IPR015422">
    <property type="entry name" value="PyrdxlP-dep_Trfase_small"/>
</dbReference>
<dbReference type="PANTHER" id="PTHR42778:SF1">
    <property type="entry name" value="2-AMINOETHYLPHOSPHONATE--PYRUVATE TRANSAMINASE"/>
    <property type="match status" value="1"/>
</dbReference>
<comment type="cofactor">
    <cofactor evidence="1">
        <name>pyridoxal 5'-phosphate</name>
        <dbReference type="ChEBI" id="CHEBI:597326"/>
    </cofactor>
</comment>
<evidence type="ECO:0000256" key="1">
    <source>
        <dbReference type="ARBA" id="ARBA00001933"/>
    </source>
</evidence>